<evidence type="ECO:0000256" key="7">
    <source>
        <dbReference type="ARBA" id="ARBA00022553"/>
    </source>
</evidence>
<evidence type="ECO:0000256" key="14">
    <source>
        <dbReference type="ARBA" id="ARBA00023242"/>
    </source>
</evidence>
<comment type="similarity">
    <text evidence="4">Belongs to the APC5 family.</text>
</comment>
<dbReference type="GeneID" id="109465714"/>
<dbReference type="UniPathway" id="UPA00143"/>
<dbReference type="OrthoDB" id="2504561at2759"/>
<keyword evidence="8" id="KW-0132">Cell division</keyword>
<gene>
    <name evidence="21" type="primary">LOC109465714</name>
</gene>
<evidence type="ECO:0000256" key="17">
    <source>
        <dbReference type="ARBA" id="ARBA00045696"/>
    </source>
</evidence>
<keyword evidence="6" id="KW-0963">Cytoplasm</keyword>
<dbReference type="GO" id="GO:0070979">
    <property type="term" value="P:protein K11-linked ubiquitination"/>
    <property type="evidence" value="ECO:0007669"/>
    <property type="project" value="TreeGrafter"/>
</dbReference>
<dbReference type="InterPro" id="IPR037679">
    <property type="entry name" value="Apc5"/>
</dbReference>
<evidence type="ECO:0000256" key="16">
    <source>
        <dbReference type="ARBA" id="ARBA00031069"/>
    </source>
</evidence>
<dbReference type="Pfam" id="PF21371">
    <property type="entry name" value="Apc5_N"/>
    <property type="match status" value="1"/>
</dbReference>
<dbReference type="RefSeq" id="XP_019618655.1">
    <property type="nucleotide sequence ID" value="XM_019763096.1"/>
</dbReference>
<dbReference type="InterPro" id="IPR026000">
    <property type="entry name" value="Apc5_dom"/>
</dbReference>
<feature type="domain" description="Anaphase-promoting complex subunit 5" evidence="18">
    <location>
        <begin position="277"/>
        <end position="379"/>
    </location>
</feature>
<dbReference type="GO" id="GO:0005819">
    <property type="term" value="C:spindle"/>
    <property type="evidence" value="ECO:0007669"/>
    <property type="project" value="UniProtKB-SubCell"/>
</dbReference>
<comment type="function">
    <text evidence="17">Component of the anaphase promoting complex/cyclosome (APC/C), a cell cycle-regulated E3 ubiquitin ligase that controls progression through mitosis and the G1 phase of the cell cycle. The APC/C complex acts by mediating ubiquitination and subsequent degradation of target proteins: it mainly mediates the formation of 'Lys-11'-linked polyubiquitin chains and, to a lower extent, the formation of 'Lys-48'- and 'Lys-63'-linked polyubiquitin chains. The APC/C complex catalyzes assembly of branched 'Lys-11'-/'Lys-48'-linked branched ubiquitin chains on target proteins.</text>
</comment>
<dbReference type="SUPFAM" id="SSF48452">
    <property type="entry name" value="TPR-like"/>
    <property type="match status" value="1"/>
</dbReference>
<evidence type="ECO:0000256" key="10">
    <source>
        <dbReference type="ARBA" id="ARBA00022776"/>
    </source>
</evidence>
<keyword evidence="9" id="KW-0677">Repeat</keyword>
<dbReference type="Gene3D" id="1.25.40.10">
    <property type="entry name" value="Tetratricopeptide repeat domain"/>
    <property type="match status" value="1"/>
</dbReference>
<dbReference type="CDD" id="cd16270">
    <property type="entry name" value="Apc5_N"/>
    <property type="match status" value="1"/>
</dbReference>
<evidence type="ECO:0000259" key="18">
    <source>
        <dbReference type="Pfam" id="PF12862"/>
    </source>
</evidence>
<comment type="pathway">
    <text evidence="3">Protein modification; protein ubiquitination.</text>
</comment>
<keyword evidence="13" id="KW-0206">Cytoskeleton</keyword>
<evidence type="ECO:0000256" key="3">
    <source>
        <dbReference type="ARBA" id="ARBA00004906"/>
    </source>
</evidence>
<dbReference type="InterPro" id="IPR011990">
    <property type="entry name" value="TPR-like_helical_dom_sf"/>
</dbReference>
<proteinExistence type="inferred from homology"/>
<dbReference type="PANTHER" id="PTHR12830">
    <property type="entry name" value="ANAPHASE-PROMOTING COMPLEX SUBUNIT 5"/>
    <property type="match status" value="1"/>
</dbReference>
<evidence type="ECO:0000256" key="6">
    <source>
        <dbReference type="ARBA" id="ARBA00022490"/>
    </source>
</evidence>
<evidence type="ECO:0000256" key="5">
    <source>
        <dbReference type="ARBA" id="ARBA00016066"/>
    </source>
</evidence>
<evidence type="ECO:0000256" key="15">
    <source>
        <dbReference type="ARBA" id="ARBA00023306"/>
    </source>
</evidence>
<dbReference type="GO" id="GO:0045842">
    <property type="term" value="P:positive regulation of mitotic metaphase/anaphase transition"/>
    <property type="evidence" value="ECO:0007669"/>
    <property type="project" value="TreeGrafter"/>
</dbReference>
<dbReference type="KEGG" id="bbel:109465714"/>
<dbReference type="GO" id="GO:0031145">
    <property type="term" value="P:anaphase-promoting complex-dependent catabolic process"/>
    <property type="evidence" value="ECO:0007669"/>
    <property type="project" value="TreeGrafter"/>
</dbReference>
<reference evidence="21" key="1">
    <citation type="submission" date="2025-08" db="UniProtKB">
        <authorList>
            <consortium name="RefSeq"/>
        </authorList>
    </citation>
    <scope>IDENTIFICATION</scope>
    <source>
        <tissue evidence="21">Gonad</tissue>
    </source>
</reference>
<evidence type="ECO:0000256" key="1">
    <source>
        <dbReference type="ARBA" id="ARBA00004123"/>
    </source>
</evidence>
<protein>
    <recommendedName>
        <fullName evidence="5">Anaphase-promoting complex subunit 5</fullName>
    </recommendedName>
    <alternativeName>
        <fullName evidence="16">Cyclosome subunit 5</fullName>
    </alternativeName>
</protein>
<evidence type="ECO:0000259" key="19">
    <source>
        <dbReference type="Pfam" id="PF21371"/>
    </source>
</evidence>
<keyword evidence="15" id="KW-0131">Cell cycle</keyword>
<dbReference type="Proteomes" id="UP000515135">
    <property type="component" value="Unplaced"/>
</dbReference>
<evidence type="ECO:0000256" key="13">
    <source>
        <dbReference type="ARBA" id="ARBA00023212"/>
    </source>
</evidence>
<dbReference type="GO" id="GO:0051301">
    <property type="term" value="P:cell division"/>
    <property type="evidence" value="ECO:0007669"/>
    <property type="project" value="UniProtKB-KW"/>
</dbReference>
<evidence type="ECO:0000313" key="21">
    <source>
        <dbReference type="RefSeq" id="XP_019618655.1"/>
    </source>
</evidence>
<evidence type="ECO:0000256" key="8">
    <source>
        <dbReference type="ARBA" id="ARBA00022618"/>
    </source>
</evidence>
<dbReference type="Pfam" id="PF12862">
    <property type="entry name" value="ANAPC5"/>
    <property type="match status" value="1"/>
</dbReference>
<comment type="subcellular location">
    <subcellularLocation>
        <location evidence="2">Cytoplasm</location>
        <location evidence="2">Cytoskeleton</location>
        <location evidence="2">Spindle</location>
    </subcellularLocation>
    <subcellularLocation>
        <location evidence="1">Nucleus</location>
    </subcellularLocation>
</comment>
<dbReference type="PANTHER" id="PTHR12830:SF9">
    <property type="entry name" value="ANAPHASE-PROMOTING COMPLEX SUBUNIT 5"/>
    <property type="match status" value="1"/>
</dbReference>
<evidence type="ECO:0000256" key="12">
    <source>
        <dbReference type="ARBA" id="ARBA00022803"/>
    </source>
</evidence>
<keyword evidence="10" id="KW-0498">Mitosis</keyword>
<evidence type="ECO:0000256" key="2">
    <source>
        <dbReference type="ARBA" id="ARBA00004186"/>
    </source>
</evidence>
<accession>A0A6P4XPN5</accession>
<keyword evidence="14" id="KW-0539">Nucleus</keyword>
<dbReference type="AlphaFoldDB" id="A0A6P4XPN5"/>
<evidence type="ECO:0000256" key="11">
    <source>
        <dbReference type="ARBA" id="ARBA00022786"/>
    </source>
</evidence>
<organism evidence="20 21">
    <name type="scientific">Branchiostoma belcheri</name>
    <name type="common">Amphioxus</name>
    <dbReference type="NCBI Taxonomy" id="7741"/>
    <lineage>
        <taxon>Eukaryota</taxon>
        <taxon>Metazoa</taxon>
        <taxon>Chordata</taxon>
        <taxon>Cephalochordata</taxon>
        <taxon>Leptocardii</taxon>
        <taxon>Amphioxiformes</taxon>
        <taxon>Branchiostomatidae</taxon>
        <taxon>Branchiostoma</taxon>
    </lineage>
</organism>
<evidence type="ECO:0000313" key="20">
    <source>
        <dbReference type="Proteomes" id="UP000515135"/>
    </source>
</evidence>
<evidence type="ECO:0000256" key="4">
    <source>
        <dbReference type="ARBA" id="ARBA00007450"/>
    </source>
</evidence>
<evidence type="ECO:0000256" key="9">
    <source>
        <dbReference type="ARBA" id="ARBA00022737"/>
    </source>
</evidence>
<keyword evidence="12" id="KW-0802">TPR repeat</keyword>
<name>A0A6P4XPN5_BRABE</name>
<dbReference type="InterPro" id="IPR048968">
    <property type="entry name" value="Apc5_N"/>
</dbReference>
<sequence length="780" mass="87983">MDALQGDLFHPTPGAVTADHSGGIMPDPPWREWVTPHKISLLILISEYVQNKAERGHEETDVFTKTLLLSVRLQRNISLALLRWIQSPDETLADLRREVEKLAEGDRSTAEIVVGWLDSKLKEMAEDGLMVLTDFMQSLEQLFNLSAEGEEPLLQRAGVIGMFIRRMVLAFDKLSFSQVSSLYELLMEYCQEGKSSLKDDLDTSDAMEMADEGEGMRREDLDVGKEDSTVLSYRQAQYYLSKGLQNNYNDAEASSPAELQQQVQRLLKSNPLFVEAHYLSYLNSMNVYEWCGAVQSLHLYFDRFSLHSQHNQQSKPNEDVTAARSYRYAALNLASLHCRFGHREEAMAVLQEAIRLAQVTNDNVCLQHALIWLSRLEQDESKVAMLLQRSVIRSSVLTLPYLASMAVQMFTKLKAQAGLKPARVFEYLAKSNSLNCLHYIPELVASCFALQTALWQMYGKSAMSLLNIQLLLHGSGNPATNHWDKELGCLVLSHLAVIHADQGNYTCVYEILQLLKEKFHYIKKNAKVWMFAEQCINFDRALRNHKWTAAETAITNLAALDNTEAQYRRALLLKEKGDSVGACQHLQELLQKCREEPSTTITEIHAGVLLALGEVYTAASNLTTANSYFLQCLTLCKEHHLNHTATMAQLNIAHIQLLMKLPAQALALTEQVMPQVLSHGSLYNRSRAQFLLAKCQLASTDPKHASRRKEAILSAIGTLSIALEGFQKAEAPARVKDVLYYQAQLYNEVGNSADRNRCALQFRQLDQQIPTNPTQILNIF</sequence>
<feature type="domain" description="Anaphase-promoting complex subunit 5 N-terminal" evidence="19">
    <location>
        <begin position="34"/>
        <end position="193"/>
    </location>
</feature>
<keyword evidence="7" id="KW-0597">Phosphoprotein</keyword>
<keyword evidence="11" id="KW-0833">Ubl conjugation pathway</keyword>
<dbReference type="GO" id="GO:0005680">
    <property type="term" value="C:anaphase-promoting complex"/>
    <property type="evidence" value="ECO:0007669"/>
    <property type="project" value="InterPro"/>
</dbReference>
<keyword evidence="20" id="KW-1185">Reference proteome</keyword>